<evidence type="ECO:0000259" key="2">
    <source>
        <dbReference type="Pfam" id="PF00487"/>
    </source>
</evidence>
<dbReference type="PANTHER" id="PTHR19353">
    <property type="entry name" value="FATTY ACID DESATURASE 2"/>
    <property type="match status" value="1"/>
</dbReference>
<dbReference type="Proteomes" id="UP000518752">
    <property type="component" value="Unassembled WGS sequence"/>
</dbReference>
<comment type="caution">
    <text evidence="3">The sequence shown here is derived from an EMBL/GenBank/DDBJ whole genome shotgun (WGS) entry which is preliminary data.</text>
</comment>
<evidence type="ECO:0000313" key="3">
    <source>
        <dbReference type="EMBL" id="KAF5343019.1"/>
    </source>
</evidence>
<feature type="transmembrane region" description="Helical" evidence="1">
    <location>
        <begin position="79"/>
        <end position="99"/>
    </location>
</feature>
<gene>
    <name evidence="3" type="ORF">D9757_014606</name>
</gene>
<sequence length="385" mass="44464">MDAPARYDGFDTDIETPEIGFRRIKSTQRYFYFYRLQALYAPILYALYASSVRIEDLIFYFTKRRGPLTVNPFTLDQNIVFWGGKLFFFSTRILLPLSWGISMNSIIAAFFLTDFTFSIFLATIFQATHVVDSAAFPRVNPKTGNIDGDWAHIQVETAQDYAFMTFFSGSLNYQVIHHLFPTVAQEHIPALGPIVRQTAKEFGVKYEVIRKKKSGKSRKADVEAHNIKRNNTPDVPTITQVLSREIPRNKFTGFRLPELDNTTKGTTQKYPATTPTHPKAEQYVAVRNTDIFTSFIQLSNTLFFTRLAPLPNQDTSTSQHLFKFPIEFSPLRGICGIKEPDITRLDCDKYLNDTLIEYGFLFWHYDLRMYSPSKGYERVKTWTSR</sequence>
<reference evidence="3 4" key="1">
    <citation type="journal article" date="2020" name="ISME J.">
        <title>Uncovering the hidden diversity of litter-decomposition mechanisms in mushroom-forming fungi.</title>
        <authorList>
            <person name="Floudas D."/>
            <person name="Bentzer J."/>
            <person name="Ahren D."/>
            <person name="Johansson T."/>
            <person name="Persson P."/>
            <person name="Tunlid A."/>
        </authorList>
    </citation>
    <scope>NUCLEOTIDE SEQUENCE [LARGE SCALE GENOMIC DNA]</scope>
    <source>
        <strain evidence="3 4">CBS 406.79</strain>
    </source>
</reference>
<feature type="transmembrane region" description="Helical" evidence="1">
    <location>
        <begin position="32"/>
        <end position="50"/>
    </location>
</feature>
<keyword evidence="1" id="KW-0812">Transmembrane</keyword>
<dbReference type="GO" id="GO:0016717">
    <property type="term" value="F:oxidoreductase activity, acting on paired donors, with oxidation of a pair of donors resulting in the reduction of molecular oxygen to two molecules of water"/>
    <property type="evidence" value="ECO:0007669"/>
    <property type="project" value="TreeGrafter"/>
</dbReference>
<keyword evidence="4" id="KW-1185">Reference proteome</keyword>
<dbReference type="PANTHER" id="PTHR19353:SF19">
    <property type="entry name" value="DELTA(5) FATTY ACID DESATURASE C-RELATED"/>
    <property type="match status" value="1"/>
</dbReference>
<feature type="domain" description="Fatty acid desaturase" evidence="2">
    <location>
        <begin position="7"/>
        <end position="207"/>
    </location>
</feature>
<keyword evidence="1" id="KW-1133">Transmembrane helix</keyword>
<dbReference type="GO" id="GO:0016020">
    <property type="term" value="C:membrane"/>
    <property type="evidence" value="ECO:0007669"/>
    <property type="project" value="TreeGrafter"/>
</dbReference>
<dbReference type="AlphaFoldDB" id="A0A8H5FN78"/>
<dbReference type="OrthoDB" id="260519at2759"/>
<feature type="transmembrane region" description="Helical" evidence="1">
    <location>
        <begin position="106"/>
        <end position="125"/>
    </location>
</feature>
<dbReference type="InterPro" id="IPR012171">
    <property type="entry name" value="Fatty_acid_desaturase"/>
</dbReference>
<evidence type="ECO:0000256" key="1">
    <source>
        <dbReference type="SAM" id="Phobius"/>
    </source>
</evidence>
<dbReference type="InterPro" id="IPR005804">
    <property type="entry name" value="FA_desaturase_dom"/>
</dbReference>
<dbReference type="Pfam" id="PF00487">
    <property type="entry name" value="FA_desaturase"/>
    <property type="match status" value="1"/>
</dbReference>
<proteinExistence type="predicted"/>
<evidence type="ECO:0000313" key="4">
    <source>
        <dbReference type="Proteomes" id="UP000518752"/>
    </source>
</evidence>
<name>A0A8H5FN78_9AGAR</name>
<protein>
    <recommendedName>
        <fullName evidence="2">Fatty acid desaturase domain-containing protein</fullName>
    </recommendedName>
</protein>
<organism evidence="3 4">
    <name type="scientific">Collybiopsis confluens</name>
    <dbReference type="NCBI Taxonomy" id="2823264"/>
    <lineage>
        <taxon>Eukaryota</taxon>
        <taxon>Fungi</taxon>
        <taxon>Dikarya</taxon>
        <taxon>Basidiomycota</taxon>
        <taxon>Agaricomycotina</taxon>
        <taxon>Agaricomycetes</taxon>
        <taxon>Agaricomycetidae</taxon>
        <taxon>Agaricales</taxon>
        <taxon>Marasmiineae</taxon>
        <taxon>Omphalotaceae</taxon>
        <taxon>Collybiopsis</taxon>
    </lineage>
</organism>
<dbReference type="GO" id="GO:0008610">
    <property type="term" value="P:lipid biosynthetic process"/>
    <property type="evidence" value="ECO:0007669"/>
    <property type="project" value="UniProtKB-ARBA"/>
</dbReference>
<dbReference type="EMBL" id="JAACJN010000474">
    <property type="protein sequence ID" value="KAF5343019.1"/>
    <property type="molecule type" value="Genomic_DNA"/>
</dbReference>
<keyword evidence="1" id="KW-0472">Membrane</keyword>
<accession>A0A8H5FN78</accession>